<sequence>MASKLRLNALQALVRSVRASAISPMPLRPHLRPYPSLPRTLQPTQFSRRYAHTIPKPSRPAAPAASSESEAIKQRKLQEPHYELTFTCVPCGERSTHTVSKQGYHKGSVLITCPSCRNRHVISDHLNIFGNRQITVEDLMRERGQLVKRGTLGEDGDIEFWEDGTVTERNKEAESEFETASTPGDGVPASQQSSGSPVANSPTRPQIGDATSSASGTTPSNRREYSTFGKHYSRNERGTEICVQKRS</sequence>
<dbReference type="PANTHER" id="PTHR20922">
    <property type="entry name" value="DNL-TYPE ZINC FINGER PROTEIN"/>
    <property type="match status" value="1"/>
</dbReference>
<evidence type="ECO:0000313" key="8">
    <source>
        <dbReference type="Proteomes" id="UP001392437"/>
    </source>
</evidence>
<dbReference type="GO" id="GO:0005739">
    <property type="term" value="C:mitochondrion"/>
    <property type="evidence" value="ECO:0007669"/>
    <property type="project" value="TreeGrafter"/>
</dbReference>
<evidence type="ECO:0000259" key="6">
    <source>
        <dbReference type="PROSITE" id="PS51501"/>
    </source>
</evidence>
<evidence type="ECO:0000256" key="4">
    <source>
        <dbReference type="PROSITE-ProRule" id="PRU00834"/>
    </source>
</evidence>
<dbReference type="GO" id="GO:0051087">
    <property type="term" value="F:protein-folding chaperone binding"/>
    <property type="evidence" value="ECO:0007669"/>
    <property type="project" value="TreeGrafter"/>
</dbReference>
<evidence type="ECO:0000313" key="7">
    <source>
        <dbReference type="EMBL" id="KAK8095644.1"/>
    </source>
</evidence>
<dbReference type="GO" id="GO:0050821">
    <property type="term" value="P:protein stabilization"/>
    <property type="evidence" value="ECO:0007669"/>
    <property type="project" value="TreeGrafter"/>
</dbReference>
<keyword evidence="3" id="KW-0862">Zinc</keyword>
<dbReference type="InterPro" id="IPR007853">
    <property type="entry name" value="Znf_DNL-typ"/>
</dbReference>
<evidence type="ECO:0000256" key="2">
    <source>
        <dbReference type="ARBA" id="ARBA00022771"/>
    </source>
</evidence>
<dbReference type="AlphaFoldDB" id="A0AAW0QKS5"/>
<comment type="caution">
    <text evidence="7">The sequence shown here is derived from an EMBL/GenBank/DDBJ whole genome shotgun (WGS) entry which is preliminary data.</text>
</comment>
<dbReference type="GO" id="GO:0008270">
    <property type="term" value="F:zinc ion binding"/>
    <property type="evidence" value="ECO:0007669"/>
    <property type="project" value="UniProtKB-KW"/>
</dbReference>
<proteinExistence type="predicted"/>
<reference evidence="7 8" key="1">
    <citation type="submission" date="2023-01" db="EMBL/GenBank/DDBJ databases">
        <title>Analysis of 21 Apiospora genomes using comparative genomics revels a genus with tremendous synthesis potential of carbohydrate active enzymes and secondary metabolites.</title>
        <authorList>
            <person name="Sorensen T."/>
        </authorList>
    </citation>
    <scope>NUCLEOTIDE SEQUENCE [LARGE SCALE GENOMIC DNA]</scope>
    <source>
        <strain evidence="7 8">CBS 117206</strain>
    </source>
</reference>
<dbReference type="Proteomes" id="UP001392437">
    <property type="component" value="Unassembled WGS sequence"/>
</dbReference>
<evidence type="ECO:0000256" key="5">
    <source>
        <dbReference type="SAM" id="MobiDB-lite"/>
    </source>
</evidence>
<dbReference type="GO" id="GO:0006457">
    <property type="term" value="P:protein folding"/>
    <property type="evidence" value="ECO:0007669"/>
    <property type="project" value="TreeGrafter"/>
</dbReference>
<feature type="region of interest" description="Disordered" evidence="5">
    <location>
        <begin position="54"/>
        <end position="73"/>
    </location>
</feature>
<dbReference type="GO" id="GO:0030150">
    <property type="term" value="P:protein import into mitochondrial matrix"/>
    <property type="evidence" value="ECO:0007669"/>
    <property type="project" value="TreeGrafter"/>
</dbReference>
<name>A0AAW0QKS5_9PEZI</name>
<dbReference type="EMBL" id="JAQQWP010000011">
    <property type="protein sequence ID" value="KAK8095644.1"/>
    <property type="molecule type" value="Genomic_DNA"/>
</dbReference>
<keyword evidence="8" id="KW-1185">Reference proteome</keyword>
<accession>A0AAW0QKS5</accession>
<dbReference type="InterPro" id="IPR024158">
    <property type="entry name" value="Mt_import_TIM15"/>
</dbReference>
<protein>
    <submittedName>
        <fullName evidence="7">DNL zinc finger</fullName>
    </submittedName>
</protein>
<keyword evidence="1" id="KW-0479">Metal-binding</keyword>
<gene>
    <name evidence="7" type="ORF">PG999_013666</name>
</gene>
<dbReference type="PROSITE" id="PS51501">
    <property type="entry name" value="ZF_DNL"/>
    <property type="match status" value="1"/>
</dbReference>
<dbReference type="PANTHER" id="PTHR20922:SF13">
    <property type="entry name" value="DNL-TYPE ZINC FINGER PROTEIN"/>
    <property type="match status" value="1"/>
</dbReference>
<organism evidence="7 8">
    <name type="scientific">Apiospora kogelbergensis</name>
    <dbReference type="NCBI Taxonomy" id="1337665"/>
    <lineage>
        <taxon>Eukaryota</taxon>
        <taxon>Fungi</taxon>
        <taxon>Dikarya</taxon>
        <taxon>Ascomycota</taxon>
        <taxon>Pezizomycotina</taxon>
        <taxon>Sordariomycetes</taxon>
        <taxon>Xylariomycetidae</taxon>
        <taxon>Amphisphaeriales</taxon>
        <taxon>Apiosporaceae</taxon>
        <taxon>Apiospora</taxon>
    </lineage>
</organism>
<evidence type="ECO:0000256" key="3">
    <source>
        <dbReference type="ARBA" id="ARBA00022833"/>
    </source>
</evidence>
<evidence type="ECO:0000256" key="1">
    <source>
        <dbReference type="ARBA" id="ARBA00022723"/>
    </source>
</evidence>
<feature type="compositionally biased region" description="Low complexity" evidence="5">
    <location>
        <begin position="54"/>
        <end position="69"/>
    </location>
</feature>
<keyword evidence="2 4" id="KW-0863">Zinc-finger</keyword>
<feature type="domain" description="DNL-type" evidence="6">
    <location>
        <begin position="77"/>
        <end position="172"/>
    </location>
</feature>
<feature type="region of interest" description="Disordered" evidence="5">
    <location>
        <begin position="162"/>
        <end position="247"/>
    </location>
</feature>
<dbReference type="Pfam" id="PF05180">
    <property type="entry name" value="zf-DNL"/>
    <property type="match status" value="1"/>
</dbReference>
<feature type="compositionally biased region" description="Polar residues" evidence="5">
    <location>
        <begin position="189"/>
        <end position="220"/>
    </location>
</feature>